<keyword evidence="4" id="KW-1185">Reference proteome</keyword>
<reference evidence="3 4" key="1">
    <citation type="journal article" date="2019" name="Environ. Microbiol.">
        <title>Species interactions and distinct microbial communities in high Arctic permafrost affected cryosols are associated with the CH4 and CO2 gas fluxes.</title>
        <authorList>
            <person name="Altshuler I."/>
            <person name="Hamel J."/>
            <person name="Turney S."/>
            <person name="Magnuson E."/>
            <person name="Levesque R."/>
            <person name="Greer C."/>
            <person name="Whyte L.G."/>
        </authorList>
    </citation>
    <scope>NUCLEOTIDE SEQUENCE [LARGE SCALE GENOMIC DNA]</scope>
    <source>
        <strain evidence="3 4">S5.20</strain>
    </source>
</reference>
<feature type="domain" description="Trehalase-like N-terminal" evidence="2">
    <location>
        <begin position="2"/>
        <end position="198"/>
    </location>
</feature>
<dbReference type="EMBL" id="RCZG01000014">
    <property type="protein sequence ID" value="TPG29804.1"/>
    <property type="molecule type" value="Genomic_DNA"/>
</dbReference>
<feature type="domain" description="GH15-like" evidence="1">
    <location>
        <begin position="234"/>
        <end position="601"/>
    </location>
</feature>
<dbReference type="PANTHER" id="PTHR31616">
    <property type="entry name" value="TREHALASE"/>
    <property type="match status" value="1"/>
</dbReference>
<evidence type="ECO:0000259" key="2">
    <source>
        <dbReference type="Pfam" id="PF19291"/>
    </source>
</evidence>
<gene>
    <name evidence="3" type="ORF">EAH80_25185</name>
</gene>
<dbReference type="GO" id="GO:0004553">
    <property type="term" value="F:hydrolase activity, hydrolyzing O-glycosyl compounds"/>
    <property type="evidence" value="ECO:0007669"/>
    <property type="project" value="TreeGrafter"/>
</dbReference>
<dbReference type="InterPro" id="IPR011613">
    <property type="entry name" value="GH15-like"/>
</dbReference>
<dbReference type="Proteomes" id="UP000320095">
    <property type="component" value="Unassembled WGS sequence"/>
</dbReference>
<protein>
    <submittedName>
        <fullName evidence="3">Glycoside hydrolase family 15 protein</fullName>
    </submittedName>
</protein>
<dbReference type="RefSeq" id="WP_140697348.1">
    <property type="nucleotide sequence ID" value="NZ_RCZG01000014.1"/>
</dbReference>
<sequence length="614" mass="68670">MGDVWPAIADHGLIGDLRTCALVATDATIDWFCAPRFDSPSVFGAILDNDRGGCWRLAPTGEVSRTQQFYYPDTAVLITRFLTPHGVAEVHDFMPVLGVGDPDHRQRLVRRVSGVRGKIKLRMEVDARPDYGRQRCHAEESGDGVLITGDGVRLGLMASTDLTIEDRDDNTRVSAEVELTKGDTALFVLEILAGSDTEGDLPSCNTVDMTDELLDATTSYWRTWLGQSRYVGRWREMVHRSAITLKLLTHEPSGAVIAAPTTSIPEYVGGSRNWDYRYVWIRDAGFSLYALLRLGFTDEARAFIGWLSERLGRERRADHGLGPLRVLYDIDGNRPTEEVELDHLRGYRDSKPVRVGNAAVDQLQLDIYGELIDSIYLFNKYGAGISSAAWSDVVEVVDWVMENWDRDDAGMWEVRGEDQAYTTSRLFCWVALERTIRVARQRGLPGDLTEWARVRDEIYERIMSRCWNPHLEAFVQTEGGSQLDAGVLLMPMVKFLSPADPKFLSTLKAVEEHLVTDSLVFRYTPESDGLDGEEGTFSLCSFWYVEALTRAGRLGDAQLALEKMFTYANHVGLYAEQVSATGDQVGNFPQAFTHFALISAAINLDRALDKGDPS</sequence>
<dbReference type="Gene3D" id="1.50.10.10">
    <property type="match status" value="1"/>
</dbReference>
<dbReference type="Pfam" id="PF19291">
    <property type="entry name" value="TREH_N"/>
    <property type="match status" value="1"/>
</dbReference>
<accession>A0A502DXH0</accession>
<evidence type="ECO:0000313" key="3">
    <source>
        <dbReference type="EMBL" id="TPG29804.1"/>
    </source>
</evidence>
<dbReference type="Pfam" id="PF00723">
    <property type="entry name" value="Glyco_hydro_15"/>
    <property type="match status" value="1"/>
</dbReference>
<dbReference type="OrthoDB" id="3902805at2"/>
<dbReference type="InterPro" id="IPR008928">
    <property type="entry name" value="6-hairpin_glycosidase_sf"/>
</dbReference>
<organism evidence="3 4">
    <name type="scientific">Mycolicibacterium hodleri</name>
    <dbReference type="NCBI Taxonomy" id="49897"/>
    <lineage>
        <taxon>Bacteria</taxon>
        <taxon>Bacillati</taxon>
        <taxon>Actinomycetota</taxon>
        <taxon>Actinomycetes</taxon>
        <taxon>Mycobacteriales</taxon>
        <taxon>Mycobacteriaceae</taxon>
        <taxon>Mycolicibacterium</taxon>
    </lineage>
</organism>
<dbReference type="SUPFAM" id="SSF48208">
    <property type="entry name" value="Six-hairpin glycosidases"/>
    <property type="match status" value="1"/>
</dbReference>
<name>A0A502DXH0_9MYCO</name>
<dbReference type="GO" id="GO:0005975">
    <property type="term" value="P:carbohydrate metabolic process"/>
    <property type="evidence" value="ECO:0007669"/>
    <property type="project" value="InterPro"/>
</dbReference>
<evidence type="ECO:0000313" key="4">
    <source>
        <dbReference type="Proteomes" id="UP000320095"/>
    </source>
</evidence>
<dbReference type="AlphaFoldDB" id="A0A502DXH0"/>
<dbReference type="InterPro" id="IPR045582">
    <property type="entry name" value="Trehalase-like_N"/>
</dbReference>
<dbReference type="PANTHER" id="PTHR31616:SF0">
    <property type="entry name" value="GLUCAN 1,4-ALPHA-GLUCOSIDASE"/>
    <property type="match status" value="1"/>
</dbReference>
<dbReference type="InterPro" id="IPR012341">
    <property type="entry name" value="6hp_glycosidase-like_sf"/>
</dbReference>
<evidence type="ECO:0000259" key="1">
    <source>
        <dbReference type="Pfam" id="PF00723"/>
    </source>
</evidence>
<comment type="caution">
    <text evidence="3">The sequence shown here is derived from an EMBL/GenBank/DDBJ whole genome shotgun (WGS) entry which is preliminary data.</text>
</comment>
<proteinExistence type="predicted"/>
<keyword evidence="3" id="KW-0378">Hydrolase</keyword>